<geneLocation type="plasmid" evidence="2 3">
    <name>pSros1</name>
</geneLocation>
<dbReference type="HOGENOM" id="CLU_3240390_0_0_11"/>
<dbReference type="RefSeq" id="WP_023554001.1">
    <property type="nucleotide sequence ID" value="NZ_CM002286.1"/>
</dbReference>
<proteinExistence type="predicted"/>
<dbReference type="PATRIC" id="fig|1352936.5.peg.9513"/>
<keyword evidence="1" id="KW-0472">Membrane</keyword>
<dbReference type="AlphaFoldDB" id="V6JE11"/>
<accession>V6JE11</accession>
<name>V6JE11_STRRC</name>
<keyword evidence="3" id="KW-1185">Reference proteome</keyword>
<sequence length="43" mass="4828">MKQLNSGEITLTVAVVTLVVNTVSMVIAVKDRKHKRRGRHRKG</sequence>
<protein>
    <submittedName>
        <fullName evidence="2">Uncharacterized protein</fullName>
    </submittedName>
</protein>
<keyword evidence="2" id="KW-0614">Plasmid</keyword>
<evidence type="ECO:0000256" key="1">
    <source>
        <dbReference type="SAM" id="Phobius"/>
    </source>
</evidence>
<evidence type="ECO:0000313" key="3">
    <source>
        <dbReference type="Proteomes" id="UP000017984"/>
    </source>
</evidence>
<evidence type="ECO:0000313" key="2">
    <source>
        <dbReference type="EMBL" id="EST18070.1"/>
    </source>
</evidence>
<keyword evidence="1" id="KW-0812">Transmembrane</keyword>
<keyword evidence="1" id="KW-1133">Transmembrane helix</keyword>
<dbReference type="EMBL" id="AWQX01000398">
    <property type="protein sequence ID" value="EST18070.1"/>
    <property type="molecule type" value="Genomic_DNA"/>
</dbReference>
<dbReference type="Proteomes" id="UP000017984">
    <property type="component" value="Plasmid pSros1"/>
</dbReference>
<organism evidence="2 3">
    <name type="scientific">Streptomyces roseochromogenus subsp. oscitans DS 12.976</name>
    <dbReference type="NCBI Taxonomy" id="1352936"/>
    <lineage>
        <taxon>Bacteria</taxon>
        <taxon>Bacillati</taxon>
        <taxon>Actinomycetota</taxon>
        <taxon>Actinomycetes</taxon>
        <taxon>Kitasatosporales</taxon>
        <taxon>Streptomycetaceae</taxon>
        <taxon>Streptomyces</taxon>
    </lineage>
</organism>
<feature type="transmembrane region" description="Helical" evidence="1">
    <location>
        <begin position="6"/>
        <end position="29"/>
    </location>
</feature>
<reference evidence="2 3" key="1">
    <citation type="journal article" date="2014" name="Genome Announc.">
        <title>Draft Genome Sequence of Streptomyces roseochromogenes subsp. oscitans DS 12.976, Producer of the Aminocoumarin Antibiotic Clorobiocin.</title>
        <authorList>
            <person name="Ruckert C."/>
            <person name="Kalinowski J."/>
            <person name="Heide L."/>
            <person name="Apel A.K."/>
        </authorList>
    </citation>
    <scope>NUCLEOTIDE SEQUENCE [LARGE SCALE GENOMIC DNA]</scope>
    <source>
        <strain evidence="2 3">DS 12.976</strain>
        <plasmid evidence="2">pSros1</plasmid>
    </source>
</reference>
<gene>
    <name evidence="2" type="ORF">M878_45745</name>
</gene>
<comment type="caution">
    <text evidence="2">The sequence shown here is derived from an EMBL/GenBank/DDBJ whole genome shotgun (WGS) entry which is preliminary data.</text>
</comment>